<reference evidence="1" key="1">
    <citation type="journal article" date="2020" name="mSystems">
        <title>Genome- and Community-Level Interaction Insights into Carbon Utilization and Element Cycling Functions of Hydrothermarchaeota in Hydrothermal Sediment.</title>
        <authorList>
            <person name="Zhou Z."/>
            <person name="Liu Y."/>
            <person name="Xu W."/>
            <person name="Pan J."/>
            <person name="Luo Z.H."/>
            <person name="Li M."/>
        </authorList>
    </citation>
    <scope>NUCLEOTIDE SEQUENCE [LARGE SCALE GENOMIC DNA]</scope>
    <source>
        <strain evidence="1">HyVt-577</strain>
    </source>
</reference>
<accession>A0A7V4WX11</accession>
<dbReference type="Pfam" id="PF13432">
    <property type="entry name" value="TPR_16"/>
    <property type="match status" value="1"/>
</dbReference>
<protein>
    <submittedName>
        <fullName evidence="1">Tetratricopeptide repeat protein</fullName>
    </submittedName>
</protein>
<dbReference type="EMBL" id="DRQG01000146">
    <property type="protein sequence ID" value="HGY57137.1"/>
    <property type="molecule type" value="Genomic_DNA"/>
</dbReference>
<evidence type="ECO:0000313" key="1">
    <source>
        <dbReference type="EMBL" id="HGY57137.1"/>
    </source>
</evidence>
<dbReference type="Proteomes" id="UP000885779">
    <property type="component" value="Unassembled WGS sequence"/>
</dbReference>
<dbReference type="InterPro" id="IPR011990">
    <property type="entry name" value="TPR-like_helical_dom_sf"/>
</dbReference>
<dbReference type="SMART" id="SM00028">
    <property type="entry name" value="TPR"/>
    <property type="match status" value="5"/>
</dbReference>
<sequence>MRFQKTVFILLFLFLPLGIVAQEQNREASRRFAVLEQLYMENDQNQYTRFLITDFNAFLLRYPGSENDAEVLSMLANLYGHTGQPYRAVLTHFKTIFLHPTSAQADSARSRIEDLVQQAQYPQLLEKAEPLRNKLHVQIPFENRALNHFELLSFLYQLQIPPFNGILLEEFNRYEQLYGDAGEKEDILLLWKGRLYEALEEYGSAVGCYRLLLHLFPQSSLKAEALLQTGIVEYSRMGQDEKAMHNFIEIINSFPGTDVAGEAQFHLGRLYQLNRHNAEEALNNYQLLVETFPEHPRRAEALRYCAQILEKEKRYPEAVKYYNLFFSHFADDSLADTILLKMADLYEQQLNNPPRAAATLLTFARRFPQDAYAPAALYRAALLYRKARQTEKVRTACTLLIKEYPHSPEAEKAKKLLDEL</sequence>
<name>A0A7V4WX11_CALAY</name>
<dbReference type="Gene3D" id="1.25.40.10">
    <property type="entry name" value="Tetratricopeptide repeat domain"/>
    <property type="match status" value="3"/>
</dbReference>
<organism evidence="1">
    <name type="scientific">Caldithrix abyssi</name>
    <dbReference type="NCBI Taxonomy" id="187145"/>
    <lineage>
        <taxon>Bacteria</taxon>
        <taxon>Pseudomonadati</taxon>
        <taxon>Calditrichota</taxon>
        <taxon>Calditrichia</taxon>
        <taxon>Calditrichales</taxon>
        <taxon>Calditrichaceae</taxon>
        <taxon>Caldithrix</taxon>
    </lineage>
</organism>
<proteinExistence type="predicted"/>
<dbReference type="Pfam" id="PF13174">
    <property type="entry name" value="TPR_6"/>
    <property type="match status" value="3"/>
</dbReference>
<comment type="caution">
    <text evidence="1">The sequence shown here is derived from an EMBL/GenBank/DDBJ whole genome shotgun (WGS) entry which is preliminary data.</text>
</comment>
<dbReference type="InterPro" id="IPR019734">
    <property type="entry name" value="TPR_rpt"/>
</dbReference>
<dbReference type="AlphaFoldDB" id="A0A7V4WX11"/>
<dbReference type="SUPFAM" id="SSF48452">
    <property type="entry name" value="TPR-like"/>
    <property type="match status" value="2"/>
</dbReference>
<gene>
    <name evidence="1" type="ORF">ENK44_15620</name>
</gene>